<gene>
    <name evidence="4" type="ORF">RB653_004591</name>
</gene>
<dbReference type="Proteomes" id="UP001344447">
    <property type="component" value="Unassembled WGS sequence"/>
</dbReference>
<dbReference type="PANTHER" id="PTHR28524:SF3">
    <property type="entry name" value="SUCCINATE DEHYDROGENASE ASSEMBLY FACTOR 4, MITOCHONDRIAL"/>
    <property type="match status" value="1"/>
</dbReference>
<evidence type="ECO:0000313" key="5">
    <source>
        <dbReference type="Proteomes" id="UP001344447"/>
    </source>
</evidence>
<comment type="caution">
    <text evidence="4">The sequence shown here is derived from an EMBL/GenBank/DDBJ whole genome shotgun (WGS) entry which is preliminary data.</text>
</comment>
<feature type="compositionally biased region" description="Basic and acidic residues" evidence="3">
    <location>
        <begin position="86"/>
        <end position="99"/>
    </location>
</feature>
<comment type="similarity">
    <text evidence="1">Belongs to the SDHAF4 family.</text>
</comment>
<feature type="region of interest" description="Disordered" evidence="3">
    <location>
        <begin position="58"/>
        <end position="99"/>
    </location>
</feature>
<reference evidence="4 5" key="1">
    <citation type="submission" date="2023-11" db="EMBL/GenBank/DDBJ databases">
        <title>Dfirmibasis_genome.</title>
        <authorList>
            <person name="Edelbroek B."/>
            <person name="Kjellin J."/>
            <person name="Jerlstrom-Hultqvist J."/>
            <person name="Soderbom F."/>
        </authorList>
    </citation>
    <scope>NUCLEOTIDE SEQUENCE [LARGE SCALE GENOMIC DNA]</scope>
    <source>
        <strain evidence="4 5">TNS-C-14</strain>
    </source>
</reference>
<dbReference type="GO" id="GO:0005739">
    <property type="term" value="C:mitochondrion"/>
    <property type="evidence" value="ECO:0007669"/>
    <property type="project" value="TreeGrafter"/>
</dbReference>
<accession>A0AAN7U7R9</accession>
<keyword evidence="5" id="KW-1185">Reference proteome</keyword>
<dbReference type="EMBL" id="JAVFKY010000001">
    <property type="protein sequence ID" value="KAK5583001.1"/>
    <property type="molecule type" value="Genomic_DNA"/>
</dbReference>
<proteinExistence type="inferred from homology"/>
<name>A0AAN7U7R9_9MYCE</name>
<dbReference type="GO" id="GO:0034553">
    <property type="term" value="P:mitochondrial respiratory chain complex II assembly"/>
    <property type="evidence" value="ECO:0007669"/>
    <property type="project" value="TreeGrafter"/>
</dbReference>
<evidence type="ECO:0000256" key="3">
    <source>
        <dbReference type="SAM" id="MobiDB-lite"/>
    </source>
</evidence>
<protein>
    <recommendedName>
        <fullName evidence="2">Succinate dehydrogenase assembly factor 4, mitochondrial</fullName>
    </recommendedName>
</protein>
<dbReference type="AlphaFoldDB" id="A0AAN7U7R9"/>
<dbReference type="Pfam" id="PF07896">
    <property type="entry name" value="DUF1674"/>
    <property type="match status" value="1"/>
</dbReference>
<sequence length="99" mass="11546">MNHLISKFNKIVYLNATKQTKKINCCFYSTINNNSNNNNTNKKVEISKENQELLSDLEEEEDFSNEPYVNPKTKEIGGPRGPEPTRYNDWERNGRVSDF</sequence>
<evidence type="ECO:0000256" key="1">
    <source>
        <dbReference type="ARBA" id="ARBA00005701"/>
    </source>
</evidence>
<evidence type="ECO:0000256" key="2">
    <source>
        <dbReference type="ARBA" id="ARBA00022170"/>
    </source>
</evidence>
<dbReference type="PANTHER" id="PTHR28524">
    <property type="entry name" value="SUCCINATE DEHYDROGENASE ASSEMBLY FACTOR 4, MITOCHONDRIAL"/>
    <property type="match status" value="1"/>
</dbReference>
<dbReference type="InterPro" id="IPR012875">
    <property type="entry name" value="SDHF4"/>
</dbReference>
<evidence type="ECO:0000313" key="4">
    <source>
        <dbReference type="EMBL" id="KAK5583001.1"/>
    </source>
</evidence>
<organism evidence="4 5">
    <name type="scientific">Dictyostelium firmibasis</name>
    <dbReference type="NCBI Taxonomy" id="79012"/>
    <lineage>
        <taxon>Eukaryota</taxon>
        <taxon>Amoebozoa</taxon>
        <taxon>Evosea</taxon>
        <taxon>Eumycetozoa</taxon>
        <taxon>Dictyostelia</taxon>
        <taxon>Dictyosteliales</taxon>
        <taxon>Dictyosteliaceae</taxon>
        <taxon>Dictyostelium</taxon>
    </lineage>
</organism>